<evidence type="ECO:0008006" key="4">
    <source>
        <dbReference type="Google" id="ProtNLM"/>
    </source>
</evidence>
<keyword evidence="3" id="KW-1185">Reference proteome</keyword>
<feature type="region of interest" description="Disordered" evidence="1">
    <location>
        <begin position="1"/>
        <end position="23"/>
    </location>
</feature>
<feature type="compositionally biased region" description="Polar residues" evidence="1">
    <location>
        <begin position="12"/>
        <end position="21"/>
    </location>
</feature>
<dbReference type="Ensembl" id="ENSEEET00000016383.2">
    <property type="protein sequence ID" value="ENSEEEP00000016194.2"/>
    <property type="gene ID" value="ENSEEEG00000008020.2"/>
</dbReference>
<dbReference type="InterPro" id="IPR010736">
    <property type="entry name" value="SHIPPO-rpt"/>
</dbReference>
<sequence>MYSRAPRITDPSARSSATTRTGPGAYEIRTHTQTNGYAPFLCLSSRQSVFDRSVGELCSPGPAHYDGNSVVGGHSLQNRSRRFEEYLSDGPGPGAYDIFQPFGKKSDFRSCEMGVPSIPSPGQAYGYEENEHRVLCRHKPPSADQSLGPAFYSPAQVESRYKGVHFGQMTGKRAEVKVCEGPGPGEYHPEGDHSVCYVNVNLRRELKIRNELQINRYHELLPLLEEKKGVPGPGQYLVKSQFDKPTSMYGAADNRPPFMSQTPRFRSGKEVAPPVGTYNDPRCALDSLKKATGLNRKPFSLTAARFLPENRKHTTPGPGAYNVFDYGIARDSVKKAHLESVRKGGFGATAQRTLIFLSKDEAHSPGPTHYKVDKAPMESYKQQPTAVFRSATKRLTTSLHTKDTPSPTLYQVREAFEKTYGRPHARPRTDAAQKRQSCFLSSAPRNTSFLLSDPQIPGPGHYSPEMKTRPKLALIGSHEDRFKQSKDTTPGPGAYVLSPVHLDTVLKGTFNVTLRNPLVPHDQTVHLRDITPELFVGSCA</sequence>
<dbReference type="AlphaFoldDB" id="A0A4W4EX60"/>
<dbReference type="PANTHER" id="PTHR21580:SF60">
    <property type="entry name" value="SPERM-TAIL PG-RICH REPEAT-CONTAINING PROTEIN 2"/>
    <property type="match status" value="1"/>
</dbReference>
<reference evidence="2" key="3">
    <citation type="submission" date="2020-05" db="EMBL/GenBank/DDBJ databases">
        <title>Electrophorus electricus (electric eel) genome, fEleEle1, primary haplotype.</title>
        <authorList>
            <person name="Myers G."/>
            <person name="Meyer A."/>
            <person name="Fedrigo O."/>
            <person name="Formenti G."/>
            <person name="Rhie A."/>
            <person name="Tracey A."/>
            <person name="Sims Y."/>
            <person name="Jarvis E.D."/>
        </authorList>
    </citation>
    <scope>NUCLEOTIDE SEQUENCE [LARGE SCALE GENOMIC DNA]</scope>
</reference>
<organism evidence="2 3">
    <name type="scientific">Electrophorus electricus</name>
    <name type="common">Electric eel</name>
    <name type="synonym">Gymnotus electricus</name>
    <dbReference type="NCBI Taxonomy" id="8005"/>
    <lineage>
        <taxon>Eukaryota</taxon>
        <taxon>Metazoa</taxon>
        <taxon>Chordata</taxon>
        <taxon>Craniata</taxon>
        <taxon>Vertebrata</taxon>
        <taxon>Euteleostomi</taxon>
        <taxon>Actinopterygii</taxon>
        <taxon>Neopterygii</taxon>
        <taxon>Teleostei</taxon>
        <taxon>Ostariophysi</taxon>
        <taxon>Gymnotiformes</taxon>
        <taxon>Gymnotoidei</taxon>
        <taxon>Gymnotidae</taxon>
        <taxon>Electrophorus</taxon>
    </lineage>
</organism>
<proteinExistence type="predicted"/>
<gene>
    <name evidence="2" type="primary">STPG2</name>
</gene>
<dbReference type="Proteomes" id="UP000314983">
    <property type="component" value="Chromosome 5"/>
</dbReference>
<reference evidence="3" key="1">
    <citation type="journal article" date="2014" name="Science">
        <title>Nonhuman genetics. Genomic basis for the convergent evolution of electric organs.</title>
        <authorList>
            <person name="Gallant J.R."/>
            <person name="Traeger L.L."/>
            <person name="Volkening J.D."/>
            <person name="Moffett H."/>
            <person name="Chen P.H."/>
            <person name="Novina C.D."/>
            <person name="Phillips G.N.Jr."/>
            <person name="Anand R."/>
            <person name="Wells G.B."/>
            <person name="Pinch M."/>
            <person name="Guth R."/>
            <person name="Unguez G.A."/>
            <person name="Albert J.S."/>
            <person name="Zakon H.H."/>
            <person name="Samanta M.P."/>
            <person name="Sussman M.R."/>
        </authorList>
    </citation>
    <scope>NUCLEOTIDE SEQUENCE [LARGE SCALE GENOMIC DNA]</scope>
</reference>
<reference evidence="2" key="5">
    <citation type="submission" date="2025-09" db="UniProtKB">
        <authorList>
            <consortium name="Ensembl"/>
        </authorList>
    </citation>
    <scope>IDENTIFICATION</scope>
</reference>
<evidence type="ECO:0000256" key="1">
    <source>
        <dbReference type="SAM" id="MobiDB-lite"/>
    </source>
</evidence>
<dbReference type="InterPro" id="IPR051291">
    <property type="entry name" value="CIMAP"/>
</dbReference>
<protein>
    <recommendedName>
        <fullName evidence="4">Sperm-tail PG-rich repeat-containing protein 2</fullName>
    </recommendedName>
</protein>
<dbReference type="Pfam" id="PF07004">
    <property type="entry name" value="SHIPPO-rpt"/>
    <property type="match status" value="5"/>
</dbReference>
<evidence type="ECO:0000313" key="2">
    <source>
        <dbReference type="Ensembl" id="ENSEEEP00000016194.2"/>
    </source>
</evidence>
<accession>A0A4W4EX60</accession>
<name>A0A4W4EX60_ELEEL</name>
<dbReference type="GeneTree" id="ENSGT00390000001063"/>
<reference evidence="3" key="2">
    <citation type="journal article" date="2017" name="Sci. Adv.">
        <title>A tail of two voltages: Proteomic comparison of the three electric organs of the electric eel.</title>
        <authorList>
            <person name="Traeger L.L."/>
            <person name="Sabat G."/>
            <person name="Barrett-Wilt G.A."/>
            <person name="Wells G.B."/>
            <person name="Sussman M.R."/>
        </authorList>
    </citation>
    <scope>NUCLEOTIDE SEQUENCE [LARGE SCALE GENOMIC DNA]</scope>
</reference>
<dbReference type="PANTHER" id="PTHR21580">
    <property type="entry name" value="SHIPPO-1-RELATED"/>
    <property type="match status" value="1"/>
</dbReference>
<reference evidence="2" key="4">
    <citation type="submission" date="2025-08" db="UniProtKB">
        <authorList>
            <consortium name="Ensembl"/>
        </authorList>
    </citation>
    <scope>IDENTIFICATION</scope>
</reference>
<dbReference type="STRING" id="8005.ENSEEEP00000016194"/>
<evidence type="ECO:0000313" key="3">
    <source>
        <dbReference type="Proteomes" id="UP000314983"/>
    </source>
</evidence>
<dbReference type="OMA" id="NDPRHAL"/>